<protein>
    <recommendedName>
        <fullName evidence="2">Histidine kinase/HSP90-like ATPase domain-containing protein</fullName>
    </recommendedName>
</protein>
<keyword evidence="1" id="KW-0418">Kinase</keyword>
<dbReference type="CDD" id="cd16936">
    <property type="entry name" value="HATPase_RsbW-like"/>
    <property type="match status" value="1"/>
</dbReference>
<comment type="caution">
    <text evidence="3">The sequence shown here is derived from an EMBL/GenBank/DDBJ whole genome shotgun (WGS) entry which is preliminary data.</text>
</comment>
<evidence type="ECO:0000313" key="3">
    <source>
        <dbReference type="EMBL" id="GAA3494608.1"/>
    </source>
</evidence>
<evidence type="ECO:0000256" key="1">
    <source>
        <dbReference type="ARBA" id="ARBA00022527"/>
    </source>
</evidence>
<gene>
    <name evidence="3" type="ORF">GCM10019016_017080</name>
</gene>
<keyword evidence="1" id="KW-0723">Serine/threonine-protein kinase</keyword>
<dbReference type="InterPro" id="IPR003594">
    <property type="entry name" value="HATPase_dom"/>
</dbReference>
<keyword evidence="1" id="KW-0808">Transferase</keyword>
<name>A0ABP6TJB6_9ACTN</name>
<dbReference type="SUPFAM" id="SSF55874">
    <property type="entry name" value="ATPase domain of HSP90 chaperone/DNA topoisomerase II/histidine kinase"/>
    <property type="match status" value="1"/>
</dbReference>
<sequence>MDRTVPREALPGGTIADVAVPRPQRPAAALTPGRAAGARVESFVGGPWSLPWSPTACSSARTVIRDVLPQWGLEDLVPTAELLVSELVSNALRHASGPLRLTLERVSDLRCLVSDGTTDLPRPADAGPEDEGGRGLTLVDMLAARWGCESGPEGKNVWFELSGDPCAPGLGSDTKGGAA</sequence>
<organism evidence="3 4">
    <name type="scientific">Streptomyces prasinosporus</name>
    <dbReference type="NCBI Taxonomy" id="68256"/>
    <lineage>
        <taxon>Bacteria</taxon>
        <taxon>Bacillati</taxon>
        <taxon>Actinomycetota</taxon>
        <taxon>Actinomycetes</taxon>
        <taxon>Kitasatosporales</taxon>
        <taxon>Streptomycetaceae</taxon>
        <taxon>Streptomyces</taxon>
        <taxon>Streptomyces albogriseolus group</taxon>
    </lineage>
</organism>
<keyword evidence="4" id="KW-1185">Reference proteome</keyword>
<accession>A0ABP6TJB6</accession>
<proteinExistence type="predicted"/>
<evidence type="ECO:0000259" key="2">
    <source>
        <dbReference type="Pfam" id="PF13581"/>
    </source>
</evidence>
<feature type="domain" description="Histidine kinase/HSP90-like ATPase" evidence="2">
    <location>
        <begin position="53"/>
        <end position="159"/>
    </location>
</feature>
<dbReference type="Proteomes" id="UP001501455">
    <property type="component" value="Unassembled WGS sequence"/>
</dbReference>
<evidence type="ECO:0000313" key="4">
    <source>
        <dbReference type="Proteomes" id="UP001501455"/>
    </source>
</evidence>
<reference evidence="4" key="1">
    <citation type="journal article" date="2019" name="Int. J. Syst. Evol. Microbiol.">
        <title>The Global Catalogue of Microorganisms (GCM) 10K type strain sequencing project: providing services to taxonomists for standard genome sequencing and annotation.</title>
        <authorList>
            <consortium name="The Broad Institute Genomics Platform"/>
            <consortium name="The Broad Institute Genome Sequencing Center for Infectious Disease"/>
            <person name="Wu L."/>
            <person name="Ma J."/>
        </authorList>
    </citation>
    <scope>NUCLEOTIDE SEQUENCE [LARGE SCALE GENOMIC DNA]</scope>
    <source>
        <strain evidence="4">JCM 4816</strain>
    </source>
</reference>
<dbReference type="InterPro" id="IPR050267">
    <property type="entry name" value="Anti-sigma-factor_SerPK"/>
</dbReference>
<dbReference type="PANTHER" id="PTHR35526">
    <property type="entry name" value="ANTI-SIGMA-F FACTOR RSBW-RELATED"/>
    <property type="match status" value="1"/>
</dbReference>
<dbReference type="EMBL" id="BAAAXF010000018">
    <property type="protein sequence ID" value="GAA3494608.1"/>
    <property type="molecule type" value="Genomic_DNA"/>
</dbReference>
<dbReference type="InterPro" id="IPR036890">
    <property type="entry name" value="HATPase_C_sf"/>
</dbReference>
<dbReference type="Gene3D" id="3.30.565.10">
    <property type="entry name" value="Histidine kinase-like ATPase, C-terminal domain"/>
    <property type="match status" value="1"/>
</dbReference>
<dbReference type="Pfam" id="PF13581">
    <property type="entry name" value="HATPase_c_2"/>
    <property type="match status" value="1"/>
</dbReference>
<dbReference type="PANTHER" id="PTHR35526:SF3">
    <property type="entry name" value="ANTI-SIGMA-F FACTOR RSBW"/>
    <property type="match status" value="1"/>
</dbReference>